<reference evidence="1" key="2">
    <citation type="journal article" date="2022" name="Microbiol. Resour. Announc.">
        <title>Metagenome Sequencing to Explore Phylogenomics of Terrestrial Cyanobacteria.</title>
        <authorList>
            <person name="Ward R.D."/>
            <person name="Stajich J.E."/>
            <person name="Johansen J.R."/>
            <person name="Huntemann M."/>
            <person name="Clum A."/>
            <person name="Foster B."/>
            <person name="Foster B."/>
            <person name="Roux S."/>
            <person name="Palaniappan K."/>
            <person name="Varghese N."/>
            <person name="Mukherjee S."/>
            <person name="Reddy T.B.K."/>
            <person name="Daum C."/>
            <person name="Copeland A."/>
            <person name="Chen I.A."/>
            <person name="Ivanova N.N."/>
            <person name="Kyrpides N.C."/>
            <person name="Shapiro N."/>
            <person name="Eloe-Fadrosh E.A."/>
            <person name="Pietrasiak N."/>
        </authorList>
    </citation>
    <scope>NUCLEOTIDE SEQUENCE</scope>
    <source>
        <strain evidence="1">GSE-NOS-MK-12-04C</strain>
    </source>
</reference>
<sequence>MNALAVLVTPQGVVNQYQWSTMKNISVSSLQQQERNCTHQFFMLTADVRNKLLETNLTTDEWRIWCYLVSLDPFGDRGVFLLQIARQSVEPLRARGQVKQPSEFGWTLDFVKRMYPNNWQEAAQYFGVEVEA</sequence>
<dbReference type="EMBL" id="JAHHGZ010000001">
    <property type="protein sequence ID" value="MBW4665909.1"/>
    <property type="molecule type" value="Genomic_DNA"/>
</dbReference>
<protein>
    <submittedName>
        <fullName evidence="1">Uncharacterized protein</fullName>
    </submittedName>
</protein>
<reference evidence="1" key="1">
    <citation type="submission" date="2021-05" db="EMBL/GenBank/DDBJ databases">
        <authorList>
            <person name="Pietrasiak N."/>
            <person name="Ward R."/>
            <person name="Stajich J.E."/>
            <person name="Kurbessoian T."/>
        </authorList>
    </citation>
    <scope>NUCLEOTIDE SEQUENCE</scope>
    <source>
        <strain evidence="1">GSE-NOS-MK-12-04C</strain>
    </source>
</reference>
<dbReference type="Proteomes" id="UP000729701">
    <property type="component" value="Unassembled WGS sequence"/>
</dbReference>
<evidence type="ECO:0000313" key="1">
    <source>
        <dbReference type="EMBL" id="MBW4665909.1"/>
    </source>
</evidence>
<evidence type="ECO:0000313" key="2">
    <source>
        <dbReference type="Proteomes" id="UP000729701"/>
    </source>
</evidence>
<dbReference type="AlphaFoldDB" id="A0A951UQE7"/>
<comment type="caution">
    <text evidence="1">The sequence shown here is derived from an EMBL/GenBank/DDBJ whole genome shotgun (WGS) entry which is preliminary data.</text>
</comment>
<proteinExistence type="predicted"/>
<name>A0A951UQE7_9CYAN</name>
<accession>A0A951UQE7</accession>
<organism evidence="1 2">
    <name type="scientific">Cyanomargarita calcarea GSE-NOS-MK-12-04C</name>
    <dbReference type="NCBI Taxonomy" id="2839659"/>
    <lineage>
        <taxon>Bacteria</taxon>
        <taxon>Bacillati</taxon>
        <taxon>Cyanobacteriota</taxon>
        <taxon>Cyanophyceae</taxon>
        <taxon>Nostocales</taxon>
        <taxon>Cyanomargaritaceae</taxon>
        <taxon>Cyanomargarita</taxon>
    </lineage>
</organism>
<gene>
    <name evidence="1" type="ORF">KME60_00335</name>
</gene>